<reference evidence="1 2" key="1">
    <citation type="submission" date="2019-07" db="EMBL/GenBank/DDBJ databases">
        <title>Novel species of Flavobacterium.</title>
        <authorList>
            <person name="Liu Q."/>
            <person name="Xin Y.-H."/>
        </authorList>
    </citation>
    <scope>NUCLEOTIDE SEQUENCE [LARGE SCALE GENOMIC DNA]</scope>
    <source>
        <strain evidence="1 2">LB1R34</strain>
    </source>
</reference>
<comment type="caution">
    <text evidence="1">The sequence shown here is derived from an EMBL/GenBank/DDBJ whole genome shotgun (WGS) entry which is preliminary data.</text>
</comment>
<sequence>MMTLEEYYTKKSALQAPEGLEYLEERKWFIESLQKLQDELSESDLKIVLYRQQRWQDKVNSSFL</sequence>
<gene>
    <name evidence="1" type="ORF">FNW21_10845</name>
</gene>
<dbReference type="OrthoDB" id="9929193at2"/>
<keyword evidence="2" id="KW-1185">Reference proteome</keyword>
<dbReference type="AlphaFoldDB" id="A0A553E291"/>
<protein>
    <submittedName>
        <fullName evidence="1">Uncharacterized protein</fullName>
    </submittedName>
</protein>
<evidence type="ECO:0000313" key="2">
    <source>
        <dbReference type="Proteomes" id="UP000316371"/>
    </source>
</evidence>
<accession>A0A553E291</accession>
<proteinExistence type="predicted"/>
<dbReference type="RefSeq" id="WP_144256762.1">
    <property type="nucleotide sequence ID" value="NZ_VJZT01000010.1"/>
</dbReference>
<evidence type="ECO:0000313" key="1">
    <source>
        <dbReference type="EMBL" id="TRX39075.1"/>
    </source>
</evidence>
<name>A0A553E291_9FLAO</name>
<dbReference type="EMBL" id="VJZT01000010">
    <property type="protein sequence ID" value="TRX39075.1"/>
    <property type="molecule type" value="Genomic_DNA"/>
</dbReference>
<organism evidence="1 2">
    <name type="scientific">Flavobacterium restrictum</name>
    <dbReference type="NCBI Taxonomy" id="2594428"/>
    <lineage>
        <taxon>Bacteria</taxon>
        <taxon>Pseudomonadati</taxon>
        <taxon>Bacteroidota</taxon>
        <taxon>Flavobacteriia</taxon>
        <taxon>Flavobacteriales</taxon>
        <taxon>Flavobacteriaceae</taxon>
        <taxon>Flavobacterium</taxon>
    </lineage>
</organism>
<dbReference type="Proteomes" id="UP000316371">
    <property type="component" value="Unassembled WGS sequence"/>
</dbReference>